<dbReference type="InterPro" id="IPR010719">
    <property type="entry name" value="MnmM_MeTrfase"/>
</dbReference>
<dbReference type="GO" id="GO:0032259">
    <property type="term" value="P:methylation"/>
    <property type="evidence" value="ECO:0007669"/>
    <property type="project" value="UniProtKB-KW"/>
</dbReference>
<accession>A0A364K1F8</accession>
<evidence type="ECO:0000313" key="1">
    <source>
        <dbReference type="EMBL" id="RAL21870.1"/>
    </source>
</evidence>
<dbReference type="Proteomes" id="UP000251213">
    <property type="component" value="Unassembled WGS sequence"/>
</dbReference>
<dbReference type="Pfam" id="PF06962">
    <property type="entry name" value="rRNA_methylase"/>
    <property type="match status" value="1"/>
</dbReference>
<sequence length="195" mass="21286">MHIPSTLSSARKFLSSHLTKASSTVETCVVIDATIGNGHDTLFLAEQVQPNGKVYGFDIQNDAITATRSRLQAANLLPIVELYRLSHDRFDEVLPKVHLGHIQAVMFNLGYLPHGDPSIITQPSTTIAALSKMTHWLASGGIITLALYTGHPGGQEEAASVIKWATSLPAKSFQVMWQQILNRNHAPSLVVIEKK</sequence>
<keyword evidence="2" id="KW-1185">Reference proteome</keyword>
<comment type="caution">
    <text evidence="1">The sequence shown here is derived from an EMBL/GenBank/DDBJ whole genome shotgun (WGS) entry which is preliminary data.</text>
</comment>
<dbReference type="EMBL" id="QJKK01000012">
    <property type="protein sequence ID" value="RAL21870.1"/>
    <property type="molecule type" value="Genomic_DNA"/>
</dbReference>
<evidence type="ECO:0000313" key="2">
    <source>
        <dbReference type="Proteomes" id="UP000251213"/>
    </source>
</evidence>
<proteinExistence type="predicted"/>
<dbReference type="AlphaFoldDB" id="A0A364K1F8"/>
<dbReference type="PANTHER" id="PTHR35276">
    <property type="entry name" value="S-ADENOSYL-L-METHIONINE-DEPENDENT METHYLTRANSFERASES SUPERFAMILY PROTEIN"/>
    <property type="match status" value="1"/>
</dbReference>
<dbReference type="InterPro" id="IPR029063">
    <property type="entry name" value="SAM-dependent_MTases_sf"/>
</dbReference>
<name>A0A364K1F8_9BACL</name>
<dbReference type="OrthoDB" id="9792989at2"/>
<keyword evidence="1" id="KW-0489">Methyltransferase</keyword>
<dbReference type="RefSeq" id="WP_113660082.1">
    <property type="nucleotide sequence ID" value="NZ_KZ845674.1"/>
</dbReference>
<gene>
    <name evidence="1" type="primary">mraW</name>
    <name evidence="1" type="ORF">DL897_15750</name>
</gene>
<keyword evidence="1" id="KW-0808">Transferase</keyword>
<reference evidence="1 2" key="2">
    <citation type="submission" date="2018-06" db="EMBL/GenBank/DDBJ databases">
        <authorList>
            <person name="Zhirakovskaya E."/>
        </authorList>
    </citation>
    <scope>NUCLEOTIDE SEQUENCE [LARGE SCALE GENOMIC DNA]</scope>
    <source>
        <strain evidence="1 2">FBKL4.011</strain>
    </source>
</reference>
<protein>
    <submittedName>
        <fullName evidence="1">16S rRNA (Cytosine(1402)-N(4))-methyltransferase</fullName>
    </submittedName>
</protein>
<organism evidence="1 2">
    <name type="scientific">Thermoflavimicrobium daqui</name>
    <dbReference type="NCBI Taxonomy" id="2137476"/>
    <lineage>
        <taxon>Bacteria</taxon>
        <taxon>Bacillati</taxon>
        <taxon>Bacillota</taxon>
        <taxon>Bacilli</taxon>
        <taxon>Bacillales</taxon>
        <taxon>Thermoactinomycetaceae</taxon>
        <taxon>Thermoflavimicrobium</taxon>
    </lineage>
</organism>
<reference evidence="1 2" key="1">
    <citation type="submission" date="2018-06" db="EMBL/GenBank/DDBJ databases">
        <title>Thermoflavimicrobium daqus sp. nov., a thermophilic microbe isolated from Moutai-flavour Daqu.</title>
        <authorList>
            <person name="Wang X."/>
            <person name="Zhou H."/>
        </authorList>
    </citation>
    <scope>NUCLEOTIDE SEQUENCE [LARGE SCALE GENOMIC DNA]</scope>
    <source>
        <strain evidence="1 2">FBKL4.011</strain>
    </source>
</reference>
<dbReference type="GO" id="GO:0008168">
    <property type="term" value="F:methyltransferase activity"/>
    <property type="evidence" value="ECO:0007669"/>
    <property type="project" value="UniProtKB-KW"/>
</dbReference>
<dbReference type="Gene3D" id="3.40.50.150">
    <property type="entry name" value="Vaccinia Virus protein VP39"/>
    <property type="match status" value="1"/>
</dbReference>
<dbReference type="PANTHER" id="PTHR35276:SF1">
    <property type="entry name" value="TRNA (MNM(5)S(2)U34)-METHYLTRANSFERASE, CHLOROPLASTIC"/>
    <property type="match status" value="1"/>
</dbReference>
<dbReference type="SUPFAM" id="SSF53335">
    <property type="entry name" value="S-adenosyl-L-methionine-dependent methyltransferases"/>
    <property type="match status" value="1"/>
</dbReference>